<dbReference type="InterPro" id="IPR013783">
    <property type="entry name" value="Ig-like_fold"/>
</dbReference>
<evidence type="ECO:0000256" key="7">
    <source>
        <dbReference type="SAM" id="Phobius"/>
    </source>
</evidence>
<dbReference type="Gene3D" id="2.60.40.10">
    <property type="entry name" value="Immunoglobulins"/>
    <property type="match status" value="1"/>
</dbReference>
<evidence type="ECO:0000256" key="6">
    <source>
        <dbReference type="PROSITE-ProRule" id="PRU00302"/>
    </source>
</evidence>
<evidence type="ECO:0000256" key="8">
    <source>
        <dbReference type="SAM" id="SignalP"/>
    </source>
</evidence>
<dbReference type="InterPro" id="IPR050473">
    <property type="entry name" value="A2M/Complement_sys"/>
</dbReference>
<evidence type="ECO:0000256" key="4">
    <source>
        <dbReference type="ARBA" id="ARBA00023180"/>
    </source>
</evidence>
<dbReference type="InterPro" id="IPR040839">
    <property type="entry name" value="MG4"/>
</dbReference>
<organism evidence="11 12">
    <name type="scientific">Mytilus galloprovincialis</name>
    <name type="common">Mediterranean mussel</name>
    <dbReference type="NCBI Taxonomy" id="29158"/>
    <lineage>
        <taxon>Eukaryota</taxon>
        <taxon>Metazoa</taxon>
        <taxon>Spiralia</taxon>
        <taxon>Lophotrochozoa</taxon>
        <taxon>Mollusca</taxon>
        <taxon>Bivalvia</taxon>
        <taxon>Autobranchia</taxon>
        <taxon>Pteriomorphia</taxon>
        <taxon>Mytilida</taxon>
        <taxon>Mytiloidea</taxon>
        <taxon>Mytilidae</taxon>
        <taxon>Mytilinae</taxon>
        <taxon>Mytilus</taxon>
    </lineage>
</organism>
<dbReference type="Gene3D" id="2.40.20.10">
    <property type="entry name" value="Plasminogen Kringle 4"/>
    <property type="match status" value="2"/>
</dbReference>
<dbReference type="OrthoDB" id="9998011at2759"/>
<feature type="disulfide bond" evidence="6">
    <location>
        <begin position="733"/>
        <end position="760"/>
    </location>
</feature>
<feature type="domain" description="Sushi" evidence="10">
    <location>
        <begin position="824"/>
        <end position="882"/>
    </location>
</feature>
<feature type="domain" description="Sushi" evidence="10">
    <location>
        <begin position="703"/>
        <end position="762"/>
    </location>
</feature>
<reference evidence="11" key="1">
    <citation type="submission" date="2018-11" db="EMBL/GenBank/DDBJ databases">
        <authorList>
            <person name="Alioto T."/>
            <person name="Alioto T."/>
        </authorList>
    </citation>
    <scope>NUCLEOTIDE SEQUENCE</scope>
</reference>
<evidence type="ECO:0000256" key="5">
    <source>
        <dbReference type="PROSITE-ProRule" id="PRU00121"/>
    </source>
</evidence>
<accession>A0A8B6BNE8</accession>
<dbReference type="Pfam" id="PF01835">
    <property type="entry name" value="MG2"/>
    <property type="match status" value="1"/>
</dbReference>
<dbReference type="PROSITE" id="PS50070">
    <property type="entry name" value="KRINGLE_2"/>
    <property type="match status" value="1"/>
</dbReference>
<evidence type="ECO:0000259" key="9">
    <source>
        <dbReference type="PROSITE" id="PS50070"/>
    </source>
</evidence>
<dbReference type="InterPro" id="IPR035976">
    <property type="entry name" value="Sushi/SCR/CCP_sf"/>
</dbReference>
<dbReference type="InterPro" id="IPR000001">
    <property type="entry name" value="Kringle"/>
</dbReference>
<sequence length="1081" mass="122511">MNGALMLWITFLTLWMTCGVTGAPTKYLFTAPRNLWQGSREEFCISFHDDKDIQANYLVTLSLTDESDVLLGNGTTNEDGRVCHHFTVPDLSGRHKLTLQTETIRVLETGVSTTVTRVDTTEVEIHESALETFIQTDKPIYKPGETVKFRAMTINKDLKPWTGMLPLVTVKNPGDVRLMQWLNVENNKGLLSFEMPLSEDPPLGEWKITMLVEGKEHVQPFTVQEYVLPKYEVTITAPTFLLPTTETIQGTVCAKYTYGKPVKGKVELSVCFQDTSPYFYYYRSRDNSERPCATRIMDIDGCETYMVDGSELMLDSSNFSRYGNLMINATVTEQATAISLNGTVKGPEMTFEAVKLKFEDDTHGYFKDAFPYYARVKVTKPDGSPAPGELIEIKADNYDPEFYLKRNFTSDDDGLVKFAIKTLPKDVNRLSFNARAPKYFQPYGRYHHIIKMYEPSSYHHAQKWFSPSNSYIHIPSVENKVKCGSTLDLDVLYSTPLDTRYKFFVQVLSKSHMVHHTHVTHYFKSHDAVNFDSLPDEMLLDPYTPPPRPTWLYPIDPIPYYEVDCFNRYNKGINYAGHVSKIPSSLTCLKWSEVNIHPLHNYTEDHNYCRNPMPSGVDSPFCYTTKEFAFEKCVIPVCDCRNSTNDFDYSGNISITRRGHNCSNNQYCRAPSNDPESARGPWCFTGLGNQQWGYCNVPVCESATCPDLSGNPNLKPLDGKTTYRYGEIVMLTCNTGYKLNGSKSLTCQQSGQWNNAIPHCQVVTCHDLRQVPHQKMEPVQIAYSYRDNVTFECDDGYELSPADTMVTCQNDGTWSNKQPNCTGLLCPPLSKIDNALLPTKIQGYRYPETLKVFCETGYAVEGSSLLHCNSSGLWGFIPQCKAVTCNALRQMPHQKLEPVQIIYSYRDNVTIKCNDGYEISSGNSMVTCQSDGAWSDQQPNCTGIPCLHLPKIDKALLPSRTKQYRYPETIKITCETGYVVESSNQLQCNSSGFWNYIPQYTCIENSQSHKDSMENRGKCISYGLFGGMLAAIVLISTGLQIATCFYYRKRVRKSAAVYEDMQFNAVGRQRSSNDETYSELT</sequence>
<keyword evidence="3 6" id="KW-1015">Disulfide bond</keyword>
<keyword evidence="7" id="KW-0472">Membrane</keyword>
<comment type="caution">
    <text evidence="11">The sequence shown here is derived from an EMBL/GenBank/DDBJ whole genome shotgun (WGS) entry which is preliminary data.</text>
</comment>
<dbReference type="GO" id="GO:0004866">
    <property type="term" value="F:endopeptidase inhibitor activity"/>
    <property type="evidence" value="ECO:0007669"/>
    <property type="project" value="InterPro"/>
</dbReference>
<name>A0A8B6BNE8_MYTGA</name>
<evidence type="ECO:0000259" key="10">
    <source>
        <dbReference type="PROSITE" id="PS50923"/>
    </source>
</evidence>
<dbReference type="PANTHER" id="PTHR11412">
    <property type="entry name" value="MACROGLOBULIN / COMPLEMENT"/>
    <property type="match status" value="1"/>
</dbReference>
<keyword evidence="1 5" id="KW-0420">Kringle</keyword>
<keyword evidence="7" id="KW-0812">Transmembrane</keyword>
<evidence type="ECO:0000313" key="11">
    <source>
        <dbReference type="EMBL" id="VDH93324.1"/>
    </source>
</evidence>
<dbReference type="InterPro" id="IPR041555">
    <property type="entry name" value="MG3"/>
</dbReference>
<dbReference type="EMBL" id="UYJE01000436">
    <property type="protein sequence ID" value="VDH93324.1"/>
    <property type="molecule type" value="Genomic_DNA"/>
</dbReference>
<dbReference type="Pfam" id="PF00051">
    <property type="entry name" value="Kringle"/>
    <property type="match status" value="1"/>
</dbReference>
<dbReference type="InterPro" id="IPR038178">
    <property type="entry name" value="Kringle_sf"/>
</dbReference>
<keyword evidence="7" id="KW-1133">Transmembrane helix</keyword>
<dbReference type="SMART" id="SM00130">
    <property type="entry name" value="KR"/>
    <property type="match status" value="2"/>
</dbReference>
<feature type="domain" description="Kringle" evidence="9">
    <location>
        <begin position="569"/>
        <end position="700"/>
    </location>
</feature>
<dbReference type="Pfam" id="PF17789">
    <property type="entry name" value="MG4"/>
    <property type="match status" value="1"/>
</dbReference>
<keyword evidence="12" id="KW-1185">Reference proteome</keyword>
<feature type="transmembrane region" description="Helical" evidence="7">
    <location>
        <begin position="1022"/>
        <end position="1047"/>
    </location>
</feature>
<keyword evidence="6" id="KW-0768">Sushi</keyword>
<dbReference type="Pfam" id="PF17791">
    <property type="entry name" value="MG3"/>
    <property type="match status" value="1"/>
</dbReference>
<feature type="domain" description="Sushi" evidence="10">
    <location>
        <begin position="944"/>
        <end position="1004"/>
    </location>
</feature>
<dbReference type="InterPro" id="IPR000436">
    <property type="entry name" value="Sushi_SCR_CCP_dom"/>
</dbReference>
<keyword evidence="2 8" id="KW-0732">Signal</keyword>
<protein>
    <submittedName>
        <fullName evidence="11">Uncharacterized protein</fullName>
    </submittedName>
</protein>
<feature type="domain" description="Sushi" evidence="10">
    <location>
        <begin position="883"/>
        <end position="943"/>
    </location>
</feature>
<dbReference type="Gene3D" id="2.60.40.1930">
    <property type="match status" value="2"/>
</dbReference>
<keyword evidence="4" id="KW-0325">Glycoprotein</keyword>
<feature type="domain" description="Sushi" evidence="10">
    <location>
        <begin position="763"/>
        <end position="823"/>
    </location>
</feature>
<dbReference type="SUPFAM" id="SSF57535">
    <property type="entry name" value="Complement control module/SCR domain"/>
    <property type="match status" value="5"/>
</dbReference>
<feature type="chain" id="PRO_5033030592" evidence="8">
    <location>
        <begin position="23"/>
        <end position="1081"/>
    </location>
</feature>
<dbReference type="InterPro" id="IPR002890">
    <property type="entry name" value="MG2"/>
</dbReference>
<feature type="disulfide bond" evidence="6">
    <location>
        <begin position="765"/>
        <end position="808"/>
    </location>
</feature>
<dbReference type="SUPFAM" id="SSF57440">
    <property type="entry name" value="Kringle-like"/>
    <property type="match status" value="2"/>
</dbReference>
<dbReference type="AlphaFoldDB" id="A0A8B6BNE8"/>
<dbReference type="Proteomes" id="UP000596742">
    <property type="component" value="Unassembled WGS sequence"/>
</dbReference>
<evidence type="ECO:0000256" key="2">
    <source>
        <dbReference type="ARBA" id="ARBA00022729"/>
    </source>
</evidence>
<evidence type="ECO:0000256" key="1">
    <source>
        <dbReference type="ARBA" id="ARBA00022572"/>
    </source>
</evidence>
<dbReference type="InterPro" id="IPR013806">
    <property type="entry name" value="Kringle-like"/>
</dbReference>
<dbReference type="FunFam" id="2.60.40.1930:FF:000001">
    <property type="entry name" value="CD109 isoform 3"/>
    <property type="match status" value="1"/>
</dbReference>
<feature type="disulfide bond" evidence="6">
    <location>
        <begin position="885"/>
        <end position="928"/>
    </location>
</feature>
<dbReference type="CDD" id="cd00033">
    <property type="entry name" value="CCP"/>
    <property type="match status" value="5"/>
</dbReference>
<dbReference type="Gene3D" id="2.60.40.1940">
    <property type="match status" value="1"/>
</dbReference>
<dbReference type="PROSITE" id="PS50923">
    <property type="entry name" value="SUSHI"/>
    <property type="match status" value="5"/>
</dbReference>
<gene>
    <name evidence="11" type="ORF">MGAL_10B067178</name>
</gene>
<proteinExistence type="predicted"/>
<comment type="caution">
    <text evidence="5">Lacks conserved residue(s) required for the propagation of feature annotation.</text>
</comment>
<evidence type="ECO:0000256" key="3">
    <source>
        <dbReference type="ARBA" id="ARBA00023157"/>
    </source>
</evidence>
<dbReference type="Gene3D" id="2.10.70.10">
    <property type="entry name" value="Complement Module, domain 1"/>
    <property type="match status" value="5"/>
</dbReference>
<evidence type="ECO:0000313" key="12">
    <source>
        <dbReference type="Proteomes" id="UP000596742"/>
    </source>
</evidence>
<dbReference type="PANTHER" id="PTHR11412:SF171">
    <property type="entry name" value="PREGNANCY ZONE PROTEIN-LIKE PROTEIN"/>
    <property type="match status" value="1"/>
</dbReference>
<dbReference type="SMART" id="SM00032">
    <property type="entry name" value="CCP"/>
    <property type="match status" value="5"/>
</dbReference>
<feature type="signal peptide" evidence="8">
    <location>
        <begin position="1"/>
        <end position="22"/>
    </location>
</feature>
<dbReference type="Pfam" id="PF00084">
    <property type="entry name" value="Sushi"/>
    <property type="match status" value="5"/>
</dbReference>